<dbReference type="Proteomes" id="UP001301769">
    <property type="component" value="Unassembled WGS sequence"/>
</dbReference>
<evidence type="ECO:0000313" key="3">
    <source>
        <dbReference type="EMBL" id="KAK4206542.1"/>
    </source>
</evidence>
<feature type="region of interest" description="Disordered" evidence="1">
    <location>
        <begin position="527"/>
        <end position="546"/>
    </location>
</feature>
<feature type="transmembrane region" description="Helical" evidence="2">
    <location>
        <begin position="189"/>
        <end position="211"/>
    </location>
</feature>
<comment type="caution">
    <text evidence="3">The sequence shown here is derived from an EMBL/GenBank/DDBJ whole genome shotgun (WGS) entry which is preliminary data.</text>
</comment>
<dbReference type="EMBL" id="MU858389">
    <property type="protein sequence ID" value="KAK4206542.1"/>
    <property type="molecule type" value="Genomic_DNA"/>
</dbReference>
<accession>A0AAN7B1L5</accession>
<feature type="transmembrane region" description="Helical" evidence="2">
    <location>
        <begin position="64"/>
        <end position="89"/>
    </location>
</feature>
<evidence type="ECO:0000256" key="2">
    <source>
        <dbReference type="SAM" id="Phobius"/>
    </source>
</evidence>
<proteinExistence type="predicted"/>
<sequence length="720" mass="80275">MSNPQVAEHLLPYQDYSSASRANRGHDTMNPSQETIPEKLTSQPTDITLYAPGSEHPVRAARRFYFSAIFLIFVPATITAYFWLTWMYLVYHERDDPAKFNRWDGSLVFYSWFLIGVFGLDWSRYGLVRAEAAMLQSAYWKATNTADLLLHGDKSWSSPGGWLRYCKMFFLRRKREGENVSRPGTHDRLWLLLAFLSILAFVALPLSGLSLETSDGWLYCRDAPKMIGRLWEDFNNRQPGASYGYYDAATSGWAIGARPELPGLGILYTPQYLDRSDFESSFGSVPNRFPATGEGVPEMFVAPQAETPVWGKTFGMRVGYNCSEVHDVSELTILNKKASMFPIPGCGVGACLDAYQDEQIYYHAPKTQITANIWGYGELGVQKVKEQGNGLYNGSEPSSFAPDDIARPEGADILEYVLWQVKLKDTYENEIPAGVSFNSTIGTEGIRGLGHPVIEHANGTFSLNETFFQLKDSSTNQTLTNYVEKDSLYNNVDLPPLHAARSLAPPIGFRCRSISTLGEATVDPRKSTFSSFEQSPPPPINAEGNTPRFGHIAGSVLVKGGYFGLFTSSNAPPRIAVSNSYFWRNFVTADMLKHSILQAYAMDALELMYDSNYGFQQAWENPNVTSARKGKVLTVGPVPPAFPAALFMAWAIGCVVLGLYYGFRKRSTDAMDGYSFVRIGVEVADQVRDNKDFWAADRYGDSKTLRNLPGGVGDFREQRG</sequence>
<reference evidence="3" key="1">
    <citation type="journal article" date="2023" name="Mol. Phylogenet. Evol.">
        <title>Genome-scale phylogeny and comparative genomics of the fungal order Sordariales.</title>
        <authorList>
            <person name="Hensen N."/>
            <person name="Bonometti L."/>
            <person name="Westerberg I."/>
            <person name="Brannstrom I.O."/>
            <person name="Guillou S."/>
            <person name="Cros-Aarteil S."/>
            <person name="Calhoun S."/>
            <person name="Haridas S."/>
            <person name="Kuo A."/>
            <person name="Mondo S."/>
            <person name="Pangilinan J."/>
            <person name="Riley R."/>
            <person name="LaButti K."/>
            <person name="Andreopoulos B."/>
            <person name="Lipzen A."/>
            <person name="Chen C."/>
            <person name="Yan M."/>
            <person name="Daum C."/>
            <person name="Ng V."/>
            <person name="Clum A."/>
            <person name="Steindorff A."/>
            <person name="Ohm R.A."/>
            <person name="Martin F."/>
            <person name="Silar P."/>
            <person name="Natvig D.O."/>
            <person name="Lalanne C."/>
            <person name="Gautier V."/>
            <person name="Ament-Velasquez S.L."/>
            <person name="Kruys A."/>
            <person name="Hutchinson M.I."/>
            <person name="Powell A.J."/>
            <person name="Barry K."/>
            <person name="Miller A.N."/>
            <person name="Grigoriev I.V."/>
            <person name="Debuchy R."/>
            <person name="Gladieux P."/>
            <person name="Hiltunen Thoren M."/>
            <person name="Johannesson H."/>
        </authorList>
    </citation>
    <scope>NUCLEOTIDE SEQUENCE</scope>
    <source>
        <strain evidence="3">PSN293</strain>
    </source>
</reference>
<evidence type="ECO:0000256" key="1">
    <source>
        <dbReference type="SAM" id="MobiDB-lite"/>
    </source>
</evidence>
<keyword evidence="4" id="KW-1185">Reference proteome</keyword>
<dbReference type="AlphaFoldDB" id="A0AAN7B1L5"/>
<protein>
    <submittedName>
        <fullName evidence="3">Uncharacterized protein</fullName>
    </submittedName>
</protein>
<reference evidence="3" key="2">
    <citation type="submission" date="2023-05" db="EMBL/GenBank/DDBJ databases">
        <authorList>
            <consortium name="Lawrence Berkeley National Laboratory"/>
            <person name="Steindorff A."/>
            <person name="Hensen N."/>
            <person name="Bonometti L."/>
            <person name="Westerberg I."/>
            <person name="Brannstrom I.O."/>
            <person name="Guillou S."/>
            <person name="Cros-Aarteil S."/>
            <person name="Calhoun S."/>
            <person name="Haridas S."/>
            <person name="Kuo A."/>
            <person name="Mondo S."/>
            <person name="Pangilinan J."/>
            <person name="Riley R."/>
            <person name="Labutti K."/>
            <person name="Andreopoulos B."/>
            <person name="Lipzen A."/>
            <person name="Chen C."/>
            <person name="Yanf M."/>
            <person name="Daum C."/>
            <person name="Ng V."/>
            <person name="Clum A."/>
            <person name="Ohm R."/>
            <person name="Martin F."/>
            <person name="Silar P."/>
            <person name="Natvig D."/>
            <person name="Lalanne C."/>
            <person name="Gautier V."/>
            <person name="Ament-Velasquez S.L."/>
            <person name="Kruys A."/>
            <person name="Hutchinson M.I."/>
            <person name="Powell A.J."/>
            <person name="Barry K."/>
            <person name="Miller A.N."/>
            <person name="Grigoriev I.V."/>
            <person name="Debuchy R."/>
            <person name="Gladieux P."/>
            <person name="Thoren M.H."/>
            <person name="Johannesson H."/>
        </authorList>
    </citation>
    <scope>NUCLEOTIDE SEQUENCE</scope>
    <source>
        <strain evidence="3">PSN293</strain>
    </source>
</reference>
<keyword evidence="2" id="KW-0812">Transmembrane</keyword>
<keyword evidence="2" id="KW-0472">Membrane</keyword>
<evidence type="ECO:0000313" key="4">
    <source>
        <dbReference type="Proteomes" id="UP001301769"/>
    </source>
</evidence>
<name>A0AAN7B1L5_9PEZI</name>
<keyword evidence="2" id="KW-1133">Transmembrane helix</keyword>
<feature type="transmembrane region" description="Helical" evidence="2">
    <location>
        <begin position="109"/>
        <end position="127"/>
    </location>
</feature>
<feature type="transmembrane region" description="Helical" evidence="2">
    <location>
        <begin position="641"/>
        <end position="663"/>
    </location>
</feature>
<gene>
    <name evidence="3" type="ORF">QBC37DRAFT_434773</name>
</gene>
<organism evidence="3 4">
    <name type="scientific">Rhypophila decipiens</name>
    <dbReference type="NCBI Taxonomy" id="261697"/>
    <lineage>
        <taxon>Eukaryota</taxon>
        <taxon>Fungi</taxon>
        <taxon>Dikarya</taxon>
        <taxon>Ascomycota</taxon>
        <taxon>Pezizomycotina</taxon>
        <taxon>Sordariomycetes</taxon>
        <taxon>Sordariomycetidae</taxon>
        <taxon>Sordariales</taxon>
        <taxon>Naviculisporaceae</taxon>
        <taxon>Rhypophila</taxon>
    </lineage>
</organism>